<dbReference type="ChiTaRS" id="METTL4">
    <property type="organism name" value="human"/>
</dbReference>
<protein>
    <submittedName>
        <fullName evidence="1">Alternative protein METTL4</fullName>
    </submittedName>
</protein>
<dbReference type="OrthoDB" id="61116at2759"/>
<gene>
    <name evidence="1" type="primary">METTL4</name>
</gene>
<proteinExistence type="predicted"/>
<dbReference type="EMBL" id="HF584201">
    <property type="protein sequence ID" value="CCQ43698.1"/>
    <property type="molecule type" value="Genomic_DNA"/>
</dbReference>
<name>L8EB52_HUMAN</name>
<evidence type="ECO:0000313" key="1">
    <source>
        <dbReference type="EMBL" id="CCQ43698.1"/>
    </source>
</evidence>
<dbReference type="AlphaFoldDB" id="L8EB52"/>
<sequence>MIQNTFFTLKTSHFSFCSQSPAPILGPWQTLVCFLSLVLLFENFI</sequence>
<organism evidence="1">
    <name type="scientific">Homo sapiens</name>
    <name type="common">Human</name>
    <dbReference type="NCBI Taxonomy" id="9606"/>
    <lineage>
        <taxon>Eukaryota</taxon>
        <taxon>Metazoa</taxon>
        <taxon>Chordata</taxon>
        <taxon>Craniata</taxon>
        <taxon>Vertebrata</taxon>
        <taxon>Euteleostomi</taxon>
        <taxon>Mammalia</taxon>
        <taxon>Eutheria</taxon>
        <taxon>Euarchontoglires</taxon>
        <taxon>Primates</taxon>
        <taxon>Haplorrhini</taxon>
        <taxon>Catarrhini</taxon>
        <taxon>Hominidae</taxon>
        <taxon>Homo</taxon>
    </lineage>
</organism>
<reference evidence="1" key="1">
    <citation type="journal article" date="2013" name="PLoS ONE">
        <title>Direct detection of alternative open reading frames translation products in human significantly expands the proteome.</title>
        <authorList>
            <person name="Vanderperre B."/>
            <person name="Lucier J.-F."/>
            <person name="Motard J."/>
            <person name="Tremblay G."/>
            <person name="Vanderperre S."/>
            <person name="Wisztorski M."/>
            <person name="Salzet M."/>
            <person name="Boisvert F.-M."/>
            <person name="Roucou X."/>
        </authorList>
    </citation>
    <scope>NUCLEOTIDE SEQUENCE</scope>
</reference>
<accession>L8EB52</accession>